<dbReference type="AlphaFoldDB" id="A0A5C6FDH7"/>
<dbReference type="SUPFAM" id="SSF52047">
    <property type="entry name" value="RNI-like"/>
    <property type="match status" value="1"/>
</dbReference>
<sequence>MTDAENVSQLKAILHGTEALVNAAFQVWALDTTVADEHVEQMAGWGDLQHLMLSGTRVTDRCLPAISTFHRLECLDIGGTAITASGIANANIPRSVRDFGLYDIQLDDDAVCAIASLPSLRALNCNGCDLPHHALLQFLRIPSLQGIEALGADMPDSHAEEFTRARPDFLLRLDSGLWTGGDVRRPPGYGA</sequence>
<dbReference type="Proteomes" id="UP000316476">
    <property type="component" value="Unassembled WGS sequence"/>
</dbReference>
<dbReference type="Gene3D" id="3.80.10.10">
    <property type="entry name" value="Ribonuclease Inhibitor"/>
    <property type="match status" value="1"/>
</dbReference>
<proteinExistence type="predicted"/>
<dbReference type="InterPro" id="IPR032675">
    <property type="entry name" value="LRR_dom_sf"/>
</dbReference>
<comment type="caution">
    <text evidence="1">The sequence shown here is derived from an EMBL/GenBank/DDBJ whole genome shotgun (WGS) entry which is preliminary data.</text>
</comment>
<evidence type="ECO:0000313" key="2">
    <source>
        <dbReference type="Proteomes" id="UP000316476"/>
    </source>
</evidence>
<protein>
    <submittedName>
        <fullName evidence="1">Leucine Rich repeats (2 copies)</fullName>
    </submittedName>
</protein>
<dbReference type="EMBL" id="SJPZ01000008">
    <property type="protein sequence ID" value="TWU59528.1"/>
    <property type="molecule type" value="Genomic_DNA"/>
</dbReference>
<dbReference type="RefSeq" id="WP_146416578.1">
    <property type="nucleotide sequence ID" value="NZ_SJPZ01000008.1"/>
</dbReference>
<reference evidence="1 2" key="1">
    <citation type="submission" date="2019-02" db="EMBL/GenBank/DDBJ databases">
        <title>Deep-cultivation of Planctomycetes and their phenomic and genomic characterization uncovers novel biology.</title>
        <authorList>
            <person name="Wiegand S."/>
            <person name="Jogler M."/>
            <person name="Boedeker C."/>
            <person name="Pinto D."/>
            <person name="Vollmers J."/>
            <person name="Rivas-Marin E."/>
            <person name="Kohn T."/>
            <person name="Peeters S.H."/>
            <person name="Heuer A."/>
            <person name="Rast P."/>
            <person name="Oberbeckmann S."/>
            <person name="Bunk B."/>
            <person name="Jeske O."/>
            <person name="Meyerdierks A."/>
            <person name="Storesund J.E."/>
            <person name="Kallscheuer N."/>
            <person name="Luecker S."/>
            <person name="Lage O.M."/>
            <person name="Pohl T."/>
            <person name="Merkel B.J."/>
            <person name="Hornburger P."/>
            <person name="Mueller R.-W."/>
            <person name="Bruemmer F."/>
            <person name="Labrenz M."/>
            <person name="Spormann A.M."/>
            <person name="Op Den Camp H."/>
            <person name="Overmann J."/>
            <person name="Amann R."/>
            <person name="Jetten M.S.M."/>
            <person name="Mascher T."/>
            <person name="Medema M.H."/>
            <person name="Devos D.P."/>
            <person name="Kaster A.-K."/>
            <person name="Ovreas L."/>
            <person name="Rohde M."/>
            <person name="Galperin M.Y."/>
            <person name="Jogler C."/>
        </authorList>
    </citation>
    <scope>NUCLEOTIDE SEQUENCE [LARGE SCALE GENOMIC DNA]</scope>
    <source>
        <strain evidence="1 2">V7</strain>
    </source>
</reference>
<name>A0A5C6FDH7_9PLAN</name>
<dbReference type="OrthoDB" id="265535at2"/>
<gene>
    <name evidence="1" type="ORF">V7x_55740</name>
</gene>
<evidence type="ECO:0000313" key="1">
    <source>
        <dbReference type="EMBL" id="TWU59528.1"/>
    </source>
</evidence>
<accession>A0A5C6FDH7</accession>
<organism evidence="1 2">
    <name type="scientific">Crateriforma conspicua</name>
    <dbReference type="NCBI Taxonomy" id="2527996"/>
    <lineage>
        <taxon>Bacteria</taxon>
        <taxon>Pseudomonadati</taxon>
        <taxon>Planctomycetota</taxon>
        <taxon>Planctomycetia</taxon>
        <taxon>Planctomycetales</taxon>
        <taxon>Planctomycetaceae</taxon>
        <taxon>Crateriforma</taxon>
    </lineage>
</organism>